<dbReference type="InterPro" id="IPR039028">
    <property type="entry name" value="BCKD/PDK"/>
</dbReference>
<dbReference type="PANTHER" id="PTHR11947:SF3">
    <property type="entry name" value="[PYRUVATE DEHYDROGENASE (ACETYL-TRANSFERRING)] KINASE, MITOCHONDRIAL"/>
    <property type="match status" value="1"/>
</dbReference>
<keyword evidence="11" id="KW-0670">Pyruvate</keyword>
<dbReference type="EMBL" id="BEYU01000053">
    <property type="protein sequence ID" value="GBG29208.1"/>
    <property type="molecule type" value="Genomic_DNA"/>
</dbReference>
<sequence length="368" mass="41978">MSLKEMLTRYANRSQTPVGIRTLIDTGTGKLLGKGQGNWKETAEMLRQLNGGEKSRLPAEIGEEERRKLARVQIASFLRRELPVRFAHRARELSHAPYDLGSMPAIQEVKNWYEQSFEEVMSFDEARLAGAIDAEDEAFKDMLSSIYLRHQDTLVMIAKGLHEFQQSERGRALLQERNKDLSDVREIHEYFDRFFLSRIAIRILIGHFLELYEEQAPDFVGLVCLKTSAAQVARAAAEDARYMCERQYGEAPDVEFLGRVDLTFPYIPSHLYYVLFELLKNSMRAVAERRVDDEDMPPVRVVIADGEENEDVVIRISDLGGGIPRSISQKVFSYLFTTAHDAFPEHLEDLHDFGRENPMAGLGYGLGV</sequence>
<dbReference type="InterPro" id="IPR036890">
    <property type="entry name" value="HATPase_C_sf"/>
</dbReference>
<organism evidence="11 12">
    <name type="scientific">Hondaea fermentalgiana</name>
    <dbReference type="NCBI Taxonomy" id="2315210"/>
    <lineage>
        <taxon>Eukaryota</taxon>
        <taxon>Sar</taxon>
        <taxon>Stramenopiles</taxon>
        <taxon>Bigyra</taxon>
        <taxon>Labyrinthulomycetes</taxon>
        <taxon>Thraustochytrida</taxon>
        <taxon>Thraustochytriidae</taxon>
        <taxon>Hondaea</taxon>
    </lineage>
</organism>
<keyword evidence="4 8" id="KW-0418">Kinase</keyword>
<comment type="similarity">
    <text evidence="1 8">Belongs to the PDK/BCKDK protein kinase family.</text>
</comment>
<feature type="domain" description="Histidine kinase/HSP90-like ATPase" evidence="9">
    <location>
        <begin position="268"/>
        <end position="338"/>
    </location>
</feature>
<comment type="caution">
    <text evidence="11">The sequence shown here is derived from an EMBL/GenBank/DDBJ whole genome shotgun (WGS) entry which is preliminary data.</text>
</comment>
<dbReference type="AlphaFoldDB" id="A0A2R5GHL2"/>
<keyword evidence="3 8" id="KW-0547">Nucleotide-binding</keyword>
<dbReference type="EC" id="2.7.11.-" evidence="8"/>
<evidence type="ECO:0000259" key="10">
    <source>
        <dbReference type="Pfam" id="PF10436"/>
    </source>
</evidence>
<comment type="catalytic activity">
    <reaction evidence="7">
        <text>L-seryl-[pyruvate dehydrogenase E1 alpha subunit] + ATP = O-phospho-L-seryl-[pyruvate dehydrogenase E1 alpha subunit] + ADP + H(+)</text>
        <dbReference type="Rhea" id="RHEA:23052"/>
        <dbReference type="Rhea" id="RHEA-COMP:13689"/>
        <dbReference type="Rhea" id="RHEA-COMP:13690"/>
        <dbReference type="ChEBI" id="CHEBI:15378"/>
        <dbReference type="ChEBI" id="CHEBI:29999"/>
        <dbReference type="ChEBI" id="CHEBI:30616"/>
        <dbReference type="ChEBI" id="CHEBI:83421"/>
        <dbReference type="ChEBI" id="CHEBI:456216"/>
        <dbReference type="EC" id="2.7.11.2"/>
    </reaction>
</comment>
<evidence type="ECO:0000256" key="5">
    <source>
        <dbReference type="ARBA" id="ARBA00022840"/>
    </source>
</evidence>
<name>A0A2R5GHL2_9STRA</name>
<dbReference type="GO" id="GO:0005759">
    <property type="term" value="C:mitochondrial matrix"/>
    <property type="evidence" value="ECO:0007669"/>
    <property type="project" value="UniProtKB-SubCell"/>
</dbReference>
<comment type="subcellular location">
    <subcellularLocation>
        <location evidence="8">Mitochondrion matrix</location>
    </subcellularLocation>
</comment>
<proteinExistence type="inferred from homology"/>
<evidence type="ECO:0000256" key="3">
    <source>
        <dbReference type="ARBA" id="ARBA00022741"/>
    </source>
</evidence>
<dbReference type="InterPro" id="IPR018955">
    <property type="entry name" value="BCDHK/PDK_N"/>
</dbReference>
<evidence type="ECO:0000256" key="1">
    <source>
        <dbReference type="ARBA" id="ARBA00006155"/>
    </source>
</evidence>
<evidence type="ECO:0000256" key="7">
    <source>
        <dbReference type="ARBA" id="ARBA00048201"/>
    </source>
</evidence>
<reference evidence="11 12" key="1">
    <citation type="submission" date="2017-12" db="EMBL/GenBank/DDBJ databases">
        <title>Sequencing, de novo assembly and annotation of complete genome of a new Thraustochytrid species, strain FCC1311.</title>
        <authorList>
            <person name="Sedici K."/>
            <person name="Godart F."/>
            <person name="Aiese Cigliano R."/>
            <person name="Sanseverino W."/>
            <person name="Barakat M."/>
            <person name="Ortet P."/>
            <person name="Marechal E."/>
            <person name="Cagnac O."/>
            <person name="Amato A."/>
        </authorList>
    </citation>
    <scope>NUCLEOTIDE SEQUENCE [LARGE SCALE GENOMIC DNA]</scope>
</reference>
<evidence type="ECO:0000256" key="4">
    <source>
        <dbReference type="ARBA" id="ARBA00022777"/>
    </source>
</evidence>
<evidence type="ECO:0000259" key="9">
    <source>
        <dbReference type="Pfam" id="PF02518"/>
    </source>
</evidence>
<dbReference type="OrthoDB" id="241648at2759"/>
<dbReference type="GO" id="GO:0004740">
    <property type="term" value="F:pyruvate dehydrogenase (acetyl-transferring) kinase activity"/>
    <property type="evidence" value="ECO:0007669"/>
    <property type="project" value="UniProtKB-EC"/>
</dbReference>
<keyword evidence="6 8" id="KW-0496">Mitochondrion</keyword>
<dbReference type="Proteomes" id="UP000241890">
    <property type="component" value="Unassembled WGS sequence"/>
</dbReference>
<keyword evidence="5 8" id="KW-0067">ATP-binding</keyword>
<evidence type="ECO:0000256" key="6">
    <source>
        <dbReference type="ARBA" id="ARBA00023128"/>
    </source>
</evidence>
<dbReference type="PANTHER" id="PTHR11947">
    <property type="entry name" value="PYRUVATE DEHYDROGENASE KINASE"/>
    <property type="match status" value="1"/>
</dbReference>
<dbReference type="Gene3D" id="1.20.140.20">
    <property type="entry name" value="Alpha-ketoacid/pyruvate dehydrogenase kinase, N-terminal domain"/>
    <property type="match status" value="1"/>
</dbReference>
<dbReference type="Pfam" id="PF10436">
    <property type="entry name" value="BCDHK_Adom3"/>
    <property type="match status" value="1"/>
</dbReference>
<evidence type="ECO:0000313" key="12">
    <source>
        <dbReference type="Proteomes" id="UP000241890"/>
    </source>
</evidence>
<dbReference type="SUPFAM" id="SSF55874">
    <property type="entry name" value="ATPase domain of HSP90 chaperone/DNA topoisomerase II/histidine kinase"/>
    <property type="match status" value="1"/>
</dbReference>
<evidence type="ECO:0000313" key="11">
    <source>
        <dbReference type="EMBL" id="GBG29208.1"/>
    </source>
</evidence>
<dbReference type="Pfam" id="PF02518">
    <property type="entry name" value="HATPase_c"/>
    <property type="match status" value="1"/>
</dbReference>
<keyword evidence="12" id="KW-1185">Reference proteome</keyword>
<gene>
    <name evidence="11" type="ORF">FCC1311_054302</name>
</gene>
<dbReference type="GO" id="GO:0005524">
    <property type="term" value="F:ATP binding"/>
    <property type="evidence" value="ECO:0007669"/>
    <property type="project" value="UniProtKB-UniRule"/>
</dbReference>
<feature type="domain" description="Branched-chain alpha-ketoacid dehydrogenase kinase/Pyruvate dehydrogenase kinase N-terminal" evidence="10">
    <location>
        <begin position="69"/>
        <end position="224"/>
    </location>
</feature>
<dbReference type="InterPro" id="IPR003594">
    <property type="entry name" value="HATPase_dom"/>
</dbReference>
<dbReference type="InterPro" id="IPR036784">
    <property type="entry name" value="AK/P_DHK_N_sf"/>
</dbReference>
<dbReference type="InParanoid" id="A0A2R5GHL2"/>
<dbReference type="GO" id="GO:0010906">
    <property type="term" value="P:regulation of glucose metabolic process"/>
    <property type="evidence" value="ECO:0007669"/>
    <property type="project" value="TreeGrafter"/>
</dbReference>
<accession>A0A2R5GHL2</accession>
<dbReference type="Gene3D" id="3.30.565.10">
    <property type="entry name" value="Histidine kinase-like ATPase, C-terminal domain"/>
    <property type="match status" value="1"/>
</dbReference>
<protein>
    <recommendedName>
        <fullName evidence="8">Protein-serine/threonine kinase</fullName>
        <ecNumber evidence="8">2.7.11.-</ecNumber>
    </recommendedName>
</protein>
<keyword evidence="2 8" id="KW-0808">Transferase</keyword>
<evidence type="ECO:0000256" key="8">
    <source>
        <dbReference type="RuleBase" id="RU366032"/>
    </source>
</evidence>
<evidence type="ECO:0000256" key="2">
    <source>
        <dbReference type="ARBA" id="ARBA00022679"/>
    </source>
</evidence>
<dbReference type="SUPFAM" id="SSF69012">
    <property type="entry name" value="alpha-ketoacid dehydrogenase kinase, N-terminal domain"/>
    <property type="match status" value="1"/>
</dbReference>